<feature type="chain" id="PRO_5045451691" evidence="3">
    <location>
        <begin position="22"/>
        <end position="511"/>
    </location>
</feature>
<comment type="caution">
    <text evidence="5">The sequence shown here is derived from an EMBL/GenBank/DDBJ whole genome shotgun (WGS) entry which is preliminary data.</text>
</comment>
<dbReference type="InterPro" id="IPR011050">
    <property type="entry name" value="Pectin_lyase_fold/virulence"/>
</dbReference>
<feature type="signal peptide" evidence="3">
    <location>
        <begin position="1"/>
        <end position="21"/>
    </location>
</feature>
<dbReference type="InterPro" id="IPR006626">
    <property type="entry name" value="PbH1"/>
</dbReference>
<keyword evidence="3" id="KW-0732">Signal</keyword>
<evidence type="ECO:0000313" key="5">
    <source>
        <dbReference type="EMBL" id="MEB8338460.1"/>
    </source>
</evidence>
<feature type="domain" description="Carbohydrate-binding/sugar hydrolysis" evidence="4">
    <location>
        <begin position="176"/>
        <end position="317"/>
    </location>
</feature>
<evidence type="ECO:0000256" key="3">
    <source>
        <dbReference type="SAM" id="SignalP"/>
    </source>
</evidence>
<name>A0ABU6F4Z9_9ACTN</name>
<dbReference type="Pfam" id="PF13229">
    <property type="entry name" value="Beta_helix"/>
    <property type="match status" value="1"/>
</dbReference>
<feature type="region of interest" description="Disordered" evidence="2">
    <location>
        <begin position="29"/>
        <end position="67"/>
    </location>
</feature>
<dbReference type="SMART" id="SM00710">
    <property type="entry name" value="PbH1"/>
    <property type="match status" value="6"/>
</dbReference>
<evidence type="ECO:0000256" key="2">
    <source>
        <dbReference type="SAM" id="MobiDB-lite"/>
    </source>
</evidence>
<evidence type="ECO:0000256" key="1">
    <source>
        <dbReference type="ARBA" id="ARBA00022737"/>
    </source>
</evidence>
<dbReference type="RefSeq" id="WP_326016256.1">
    <property type="nucleotide sequence ID" value="NZ_JAOZYC010000094.1"/>
</dbReference>
<dbReference type="EMBL" id="JAOZYC010000094">
    <property type="protein sequence ID" value="MEB8338460.1"/>
    <property type="molecule type" value="Genomic_DNA"/>
</dbReference>
<gene>
    <name evidence="5" type="ORF">OKJ99_13225</name>
</gene>
<sequence length="511" mass="56570">MGIKWRHWAWPAAPLTLVLLAATGCTSTSDAGAKASASPSRQGARTAAARVCDKPSGGPEKAPKGAVTVDPKKVNDLTEKTKSHRAGTTFWLKPGKHRLESARYAQVIPKKGNRYLGAPGAVLDGRKVNQYAFGGHAPDVVIRSLTVERFVPQQNEGVVNPGSADGWVIERSTIQRNAGAGMMTGTRQKILSNCLRDNGQYGVNGYKEGDTARGLVIEGNEVVGNNTDDWEKKQPGCGCTAGMKFWAVKSADIRGNWVHDNRGVGIWADNNNNDFLIENNLIEENDGAALMYETSYNAVIRDNTMRRNNWISGGKPAERGDSFPYGTIYISEAGGEPRVKARTDKLEIYRNLMEDNWNGITLWENSNRFCNSPANTSTGECTLLVKDVKRCARPAIAKPPLYDDCRWKTQRVDIHDNRFILDTSVVKCTDKCGRMGILSVYGTYPKWSPYQGKRVAEAIARKQHNRWHDNVYRGPWTFVVEDMSRVVDRGDWQDAPYKQDAGSTFHRKAGG</sequence>
<dbReference type="SMART" id="SM00722">
    <property type="entry name" value="CASH"/>
    <property type="match status" value="1"/>
</dbReference>
<evidence type="ECO:0000259" key="4">
    <source>
        <dbReference type="SMART" id="SM00722"/>
    </source>
</evidence>
<evidence type="ECO:0000313" key="6">
    <source>
        <dbReference type="Proteomes" id="UP001354931"/>
    </source>
</evidence>
<proteinExistence type="predicted"/>
<dbReference type="InterPro" id="IPR006633">
    <property type="entry name" value="Carb-bd_sugar_hydrolysis-dom"/>
</dbReference>
<keyword evidence="1" id="KW-0677">Repeat</keyword>
<dbReference type="Gene3D" id="2.160.20.10">
    <property type="entry name" value="Single-stranded right-handed beta-helix, Pectin lyase-like"/>
    <property type="match status" value="1"/>
</dbReference>
<organism evidence="5 6">
    <name type="scientific">Streptomyces endophyticus</name>
    <dbReference type="NCBI Taxonomy" id="714166"/>
    <lineage>
        <taxon>Bacteria</taxon>
        <taxon>Bacillati</taxon>
        <taxon>Actinomycetota</taxon>
        <taxon>Actinomycetes</taxon>
        <taxon>Kitasatosporales</taxon>
        <taxon>Streptomycetaceae</taxon>
        <taxon>Streptomyces</taxon>
    </lineage>
</organism>
<accession>A0ABU6F4Z9</accession>
<dbReference type="SUPFAM" id="SSF51126">
    <property type="entry name" value="Pectin lyase-like"/>
    <property type="match status" value="1"/>
</dbReference>
<protein>
    <submittedName>
        <fullName evidence="5">Right-handed parallel beta-helix repeat-containing protein</fullName>
    </submittedName>
</protein>
<keyword evidence="6" id="KW-1185">Reference proteome</keyword>
<dbReference type="InterPro" id="IPR039448">
    <property type="entry name" value="Beta_helix"/>
</dbReference>
<dbReference type="InterPro" id="IPR012334">
    <property type="entry name" value="Pectin_lyas_fold"/>
</dbReference>
<dbReference type="PROSITE" id="PS51257">
    <property type="entry name" value="PROKAR_LIPOPROTEIN"/>
    <property type="match status" value="1"/>
</dbReference>
<dbReference type="Proteomes" id="UP001354931">
    <property type="component" value="Unassembled WGS sequence"/>
</dbReference>
<reference evidence="5 6" key="1">
    <citation type="submission" date="2022-10" db="EMBL/GenBank/DDBJ databases">
        <authorList>
            <person name="Xie J."/>
            <person name="Shen N."/>
        </authorList>
    </citation>
    <scope>NUCLEOTIDE SEQUENCE [LARGE SCALE GENOMIC DNA]</scope>
    <source>
        <strain evidence="5 6">YIM65594</strain>
    </source>
</reference>